<comment type="caution">
    <text evidence="1">The sequence shown here is derived from an EMBL/GenBank/DDBJ whole genome shotgun (WGS) entry which is preliminary data.</text>
</comment>
<proteinExistence type="predicted"/>
<evidence type="ECO:0000313" key="1">
    <source>
        <dbReference type="EMBL" id="GAG35376.1"/>
    </source>
</evidence>
<organism evidence="1">
    <name type="scientific">marine sediment metagenome</name>
    <dbReference type="NCBI Taxonomy" id="412755"/>
    <lineage>
        <taxon>unclassified sequences</taxon>
        <taxon>metagenomes</taxon>
        <taxon>ecological metagenomes</taxon>
    </lineage>
</organism>
<dbReference type="AlphaFoldDB" id="X0YEX1"/>
<dbReference type="EMBL" id="BARS01049659">
    <property type="protein sequence ID" value="GAG35376.1"/>
    <property type="molecule type" value="Genomic_DNA"/>
</dbReference>
<feature type="non-terminal residue" evidence="1">
    <location>
        <position position="1"/>
    </location>
</feature>
<protein>
    <submittedName>
        <fullName evidence="1">Uncharacterized protein</fullName>
    </submittedName>
</protein>
<accession>X0YEX1</accession>
<reference evidence="1" key="1">
    <citation type="journal article" date="2014" name="Front. Microbiol.">
        <title>High frequency of phylogenetically diverse reductive dehalogenase-homologous genes in deep subseafloor sedimentary metagenomes.</title>
        <authorList>
            <person name="Kawai M."/>
            <person name="Futagami T."/>
            <person name="Toyoda A."/>
            <person name="Takaki Y."/>
            <person name="Nishi S."/>
            <person name="Hori S."/>
            <person name="Arai W."/>
            <person name="Tsubouchi T."/>
            <person name="Morono Y."/>
            <person name="Uchiyama I."/>
            <person name="Ito T."/>
            <person name="Fujiyama A."/>
            <person name="Inagaki F."/>
            <person name="Takami H."/>
        </authorList>
    </citation>
    <scope>NUCLEOTIDE SEQUENCE</scope>
    <source>
        <strain evidence="1">Expedition CK06-06</strain>
    </source>
</reference>
<name>X0YEX1_9ZZZZ</name>
<gene>
    <name evidence="1" type="ORF">S01H1_74249</name>
</gene>
<sequence length="221" mass="24501">RTSAGAGTGDRVVRGVYLERDDEIRITATVRDPATGLLVASAETTLPRRALPAGVSLKPANFESALRDQKILGEGELISGDLQLEIWTDRGRRGVIYTETEELALHYRVNQPAWVRIIYVLQSGEQIPISSAWYVDASKVNQVITYPDRFEIVPPFGAEMIHATAFTTKPDALVTERRVIAGEPYDVVAGGTRQIVRTRGLRRKKQEQMAEALVTVTTMPR</sequence>